<accession>A0A9N9NA20</accession>
<evidence type="ECO:0000313" key="2">
    <source>
        <dbReference type="Proteomes" id="UP000789508"/>
    </source>
</evidence>
<reference evidence="1" key="1">
    <citation type="submission" date="2021-06" db="EMBL/GenBank/DDBJ databases">
        <authorList>
            <person name="Kallberg Y."/>
            <person name="Tangrot J."/>
            <person name="Rosling A."/>
        </authorList>
    </citation>
    <scope>NUCLEOTIDE SEQUENCE</scope>
    <source>
        <strain evidence="1">FL130A</strain>
    </source>
</reference>
<gene>
    <name evidence="1" type="ORF">ALEPTO_LOCUS12087</name>
</gene>
<dbReference type="AlphaFoldDB" id="A0A9N9NA20"/>
<protein>
    <submittedName>
        <fullName evidence="1">5898_t:CDS:1</fullName>
    </submittedName>
</protein>
<proteinExistence type="predicted"/>
<keyword evidence="2" id="KW-1185">Reference proteome</keyword>
<name>A0A9N9NA20_9GLOM</name>
<organism evidence="1 2">
    <name type="scientific">Ambispora leptoticha</name>
    <dbReference type="NCBI Taxonomy" id="144679"/>
    <lineage>
        <taxon>Eukaryota</taxon>
        <taxon>Fungi</taxon>
        <taxon>Fungi incertae sedis</taxon>
        <taxon>Mucoromycota</taxon>
        <taxon>Glomeromycotina</taxon>
        <taxon>Glomeromycetes</taxon>
        <taxon>Archaeosporales</taxon>
        <taxon>Ambisporaceae</taxon>
        <taxon>Ambispora</taxon>
    </lineage>
</organism>
<sequence>MEQELEKEFAELEKITGKTKEYHFEEALINYIQDIEEIEETEKHIKKNKMPSNYHIIQALIMYIQDDLMNKAKKWEVIWKKEAEED</sequence>
<evidence type="ECO:0000313" key="1">
    <source>
        <dbReference type="EMBL" id="CAG8716246.1"/>
    </source>
</evidence>
<dbReference type="EMBL" id="CAJVPS010024391">
    <property type="protein sequence ID" value="CAG8716246.1"/>
    <property type="molecule type" value="Genomic_DNA"/>
</dbReference>
<dbReference type="Proteomes" id="UP000789508">
    <property type="component" value="Unassembled WGS sequence"/>
</dbReference>
<comment type="caution">
    <text evidence="1">The sequence shown here is derived from an EMBL/GenBank/DDBJ whole genome shotgun (WGS) entry which is preliminary data.</text>
</comment>